<protein>
    <recommendedName>
        <fullName evidence="1">non-specific serine/threonine protein kinase</fullName>
        <ecNumber evidence="1">2.7.11.1</ecNumber>
    </recommendedName>
</protein>
<dbReference type="InterPro" id="IPR050235">
    <property type="entry name" value="CK1_Ser-Thr_kinase"/>
</dbReference>
<dbReference type="CDD" id="cd14016">
    <property type="entry name" value="STKc_CK1"/>
    <property type="match status" value="1"/>
</dbReference>
<evidence type="ECO:0000313" key="4">
    <source>
        <dbReference type="Proteomes" id="UP000238274"/>
    </source>
</evidence>
<evidence type="ECO:0000313" key="3">
    <source>
        <dbReference type="EMBL" id="POW11321.1"/>
    </source>
</evidence>
<dbReference type="EMBL" id="PKSM01000112">
    <property type="protein sequence ID" value="POW11321.1"/>
    <property type="molecule type" value="Genomic_DNA"/>
</dbReference>
<dbReference type="VEuPathDB" id="FungiDB:PSTT_08616"/>
<dbReference type="VEuPathDB" id="FungiDB:PSHT_08533"/>
<evidence type="ECO:0000259" key="2">
    <source>
        <dbReference type="PROSITE" id="PS50011"/>
    </source>
</evidence>
<dbReference type="Pfam" id="PF00069">
    <property type="entry name" value="Pkinase"/>
    <property type="match status" value="1"/>
</dbReference>
<comment type="caution">
    <text evidence="3">The sequence shown here is derived from an EMBL/GenBank/DDBJ whole genome shotgun (WGS) entry which is preliminary data.</text>
</comment>
<dbReference type="OrthoDB" id="5800476at2759"/>
<evidence type="ECO:0000256" key="1">
    <source>
        <dbReference type="ARBA" id="ARBA00012513"/>
    </source>
</evidence>
<gene>
    <name evidence="3" type="ORF">PSHT_08533</name>
</gene>
<dbReference type="SUPFAM" id="SSF56112">
    <property type="entry name" value="Protein kinase-like (PK-like)"/>
    <property type="match status" value="1"/>
</dbReference>
<dbReference type="GO" id="GO:0004674">
    <property type="term" value="F:protein serine/threonine kinase activity"/>
    <property type="evidence" value="ECO:0007669"/>
    <property type="project" value="UniProtKB-EC"/>
</dbReference>
<dbReference type="Proteomes" id="UP000238274">
    <property type="component" value="Unassembled WGS sequence"/>
</dbReference>
<sequence length="299" mass="34643">MYRFIKRIGNGAFGKLLPSSLTRFQSAKHTCSKNLWHLNSFDRMFIRNQEVAIKVESIDSKDPQLKNEAKIYSILKGAVGFPSLRWIGIGSRYTALVMDLLGCSLDRQLSARGKFSLKSVLMLADQMLHSAGFVHRDIKPGNFVMGRGSSSHIVHMIDFGLSCRYRTDDYQHIPYTEGQPLVGTACYSSICTHLGIQQTRRDDLESLCYMLISFLTGTLPWLGIRAESKLEKHQIMAERKIRTPLDKLCKSLPEEFIFFLTYIRALRYKDRPDYEHIRKMFRNLFIRKGYRLDMCFDWS</sequence>
<keyword evidence="4" id="KW-1185">Reference proteome</keyword>
<feature type="domain" description="Protein kinase" evidence="2">
    <location>
        <begin position="2"/>
        <end position="286"/>
    </location>
</feature>
<dbReference type="SMART" id="SM00220">
    <property type="entry name" value="S_TKc"/>
    <property type="match status" value="1"/>
</dbReference>
<organism evidence="3 4">
    <name type="scientific">Puccinia striiformis</name>
    <dbReference type="NCBI Taxonomy" id="27350"/>
    <lineage>
        <taxon>Eukaryota</taxon>
        <taxon>Fungi</taxon>
        <taxon>Dikarya</taxon>
        <taxon>Basidiomycota</taxon>
        <taxon>Pucciniomycotina</taxon>
        <taxon>Pucciniomycetes</taxon>
        <taxon>Pucciniales</taxon>
        <taxon>Pucciniaceae</taxon>
        <taxon>Puccinia</taxon>
    </lineage>
</organism>
<reference evidence="4" key="3">
    <citation type="journal article" date="2018" name="Mol. Plant Microbe Interact.">
        <title>Genome sequence resources for the wheat stripe rust pathogen (Puccinia striiformis f. sp. tritici) and the barley stripe rust pathogen (Puccinia striiformis f. sp. hordei).</title>
        <authorList>
            <person name="Xia C."/>
            <person name="Wang M."/>
            <person name="Yin C."/>
            <person name="Cornejo O.E."/>
            <person name="Hulbert S.H."/>
            <person name="Chen X."/>
        </authorList>
    </citation>
    <scope>NUCLEOTIDE SEQUENCE [LARGE SCALE GENOMIC DNA]</scope>
    <source>
        <strain evidence="4">93TX-2</strain>
    </source>
</reference>
<proteinExistence type="predicted"/>
<dbReference type="EC" id="2.7.11.1" evidence="1"/>
<reference evidence="4" key="2">
    <citation type="journal article" date="2018" name="BMC Genomics">
        <title>Genomic insights into host adaptation between the wheat stripe rust pathogen (Puccinia striiformis f. sp. tritici) and the barley stripe rust pathogen (Puccinia striiformis f. sp. hordei).</title>
        <authorList>
            <person name="Xia C."/>
            <person name="Wang M."/>
            <person name="Yin C."/>
            <person name="Cornejo O.E."/>
            <person name="Hulbert S.H."/>
            <person name="Chen X."/>
        </authorList>
    </citation>
    <scope>NUCLEOTIDE SEQUENCE [LARGE SCALE GENOMIC DNA]</scope>
    <source>
        <strain evidence="4">93TX-2</strain>
    </source>
</reference>
<dbReference type="AlphaFoldDB" id="A0A2S4VP67"/>
<dbReference type="GO" id="GO:0005524">
    <property type="term" value="F:ATP binding"/>
    <property type="evidence" value="ECO:0007669"/>
    <property type="project" value="InterPro"/>
</dbReference>
<dbReference type="PROSITE" id="PS00108">
    <property type="entry name" value="PROTEIN_KINASE_ST"/>
    <property type="match status" value="1"/>
</dbReference>
<dbReference type="InterPro" id="IPR011009">
    <property type="entry name" value="Kinase-like_dom_sf"/>
</dbReference>
<dbReference type="InterPro" id="IPR000719">
    <property type="entry name" value="Prot_kinase_dom"/>
</dbReference>
<name>A0A2S4VP67_9BASI</name>
<dbReference type="InterPro" id="IPR008271">
    <property type="entry name" value="Ser/Thr_kinase_AS"/>
</dbReference>
<accession>A0A2S4VP67</accession>
<reference evidence="3 4" key="1">
    <citation type="submission" date="2017-12" db="EMBL/GenBank/DDBJ databases">
        <title>Gene loss provides genomic basis for host adaptation in cereal stripe rust fungi.</title>
        <authorList>
            <person name="Xia C."/>
        </authorList>
    </citation>
    <scope>NUCLEOTIDE SEQUENCE [LARGE SCALE GENOMIC DNA]</scope>
    <source>
        <strain evidence="3 4">93TX-2</strain>
    </source>
</reference>
<dbReference type="PANTHER" id="PTHR11909">
    <property type="entry name" value="CASEIN KINASE-RELATED"/>
    <property type="match status" value="1"/>
</dbReference>
<dbReference type="Gene3D" id="1.10.510.10">
    <property type="entry name" value="Transferase(Phosphotransferase) domain 1"/>
    <property type="match status" value="1"/>
</dbReference>
<dbReference type="PROSITE" id="PS50011">
    <property type="entry name" value="PROTEIN_KINASE_DOM"/>
    <property type="match status" value="1"/>
</dbReference>